<dbReference type="RefSeq" id="WP_327793473.1">
    <property type="nucleotide sequence ID" value="NZ_JADQAZ010000001.1"/>
</dbReference>
<keyword evidence="3" id="KW-1185">Reference proteome</keyword>
<dbReference type="Pfam" id="PF09838">
    <property type="entry name" value="DUF2065"/>
    <property type="match status" value="1"/>
</dbReference>
<dbReference type="EMBL" id="JADQAZ010000001">
    <property type="protein sequence ID" value="MBT0957299.1"/>
    <property type="molecule type" value="Genomic_DNA"/>
</dbReference>
<feature type="transmembrane region" description="Helical" evidence="1">
    <location>
        <begin position="44"/>
        <end position="63"/>
    </location>
</feature>
<evidence type="ECO:0000313" key="2">
    <source>
        <dbReference type="EMBL" id="MBT0957299.1"/>
    </source>
</evidence>
<proteinExistence type="predicted"/>
<gene>
    <name evidence="2" type="ORF">IV417_07875</name>
</gene>
<sequence length="64" mass="6707">MAVLLLALGLVCVLEGLVLALMPGRLEELLEWFSSTPLEARRLIGLIALCFGAGLVALSGWIGG</sequence>
<comment type="caution">
    <text evidence="2">The sequence shown here is derived from an EMBL/GenBank/DDBJ whole genome shotgun (WGS) entry which is preliminary data.</text>
</comment>
<evidence type="ECO:0000256" key="1">
    <source>
        <dbReference type="SAM" id="Phobius"/>
    </source>
</evidence>
<dbReference type="AlphaFoldDB" id="A0AAP2G8B1"/>
<name>A0AAP2G8B1_9RHOB</name>
<reference evidence="2 3" key="1">
    <citation type="journal article" date="2021" name="Arch. Microbiol.">
        <title>Harenicola maris gen. nov., sp. nov. isolated from the Sea of Japan shallow sediments.</title>
        <authorList>
            <person name="Romanenko L.A."/>
            <person name="Kurilenko V.V."/>
            <person name="Chernysheva N.Y."/>
            <person name="Tekutyeva L.A."/>
            <person name="Velansky P.V."/>
            <person name="Svetashev V.I."/>
            <person name="Isaeva M.P."/>
        </authorList>
    </citation>
    <scope>NUCLEOTIDE SEQUENCE [LARGE SCALE GENOMIC DNA]</scope>
    <source>
        <strain evidence="2 3">KMM 3653</strain>
    </source>
</reference>
<organism evidence="2 3">
    <name type="scientific">Harenicola maris</name>
    <dbReference type="NCBI Taxonomy" id="2841044"/>
    <lineage>
        <taxon>Bacteria</taxon>
        <taxon>Pseudomonadati</taxon>
        <taxon>Pseudomonadota</taxon>
        <taxon>Alphaproteobacteria</taxon>
        <taxon>Rhodobacterales</taxon>
        <taxon>Paracoccaceae</taxon>
        <taxon>Harenicola</taxon>
    </lineage>
</organism>
<keyword evidence="1" id="KW-0472">Membrane</keyword>
<evidence type="ECO:0000313" key="3">
    <source>
        <dbReference type="Proteomes" id="UP001315686"/>
    </source>
</evidence>
<dbReference type="InterPro" id="IPR019201">
    <property type="entry name" value="DUF2065"/>
</dbReference>
<keyword evidence="1" id="KW-1133">Transmembrane helix</keyword>
<keyword evidence="1" id="KW-0812">Transmembrane</keyword>
<dbReference type="Proteomes" id="UP001315686">
    <property type="component" value="Unassembled WGS sequence"/>
</dbReference>
<accession>A0AAP2G8B1</accession>
<protein>
    <submittedName>
        <fullName evidence="2">DUF2065 family protein</fullName>
    </submittedName>
</protein>